<comment type="caution">
    <text evidence="2">The sequence shown here is derived from an EMBL/GenBank/DDBJ whole genome shotgun (WGS) entry which is preliminary data.</text>
</comment>
<sequence>MFENNKRTQESSPISDRTQSPKDAHQFEKPLRRKYTNSPLRSSTPVNALFRASSFLSEMDDGSQVRWTRQHWKLLEEYYVRKDRDYEKAATAFYYCESLIHMPETEEGDQKRKELWPLEKILWRCKCLDTRARYQKESFNRKRHKTLSESGSFSISEKVKSSQTDSEQ</sequence>
<gene>
    <name evidence="2" type="ORF">CU098_014026</name>
</gene>
<reference evidence="2 3" key="1">
    <citation type="journal article" date="2018" name="G3 (Bethesda)">
        <title>Phylogenetic and Phylogenomic Definition of Rhizopus Species.</title>
        <authorList>
            <person name="Gryganskyi A.P."/>
            <person name="Golan J."/>
            <person name="Dolatabadi S."/>
            <person name="Mondo S."/>
            <person name="Robb S."/>
            <person name="Idnurm A."/>
            <person name="Muszewska A."/>
            <person name="Steczkiewicz K."/>
            <person name="Masonjones S."/>
            <person name="Liao H.L."/>
            <person name="Gajdeczka M.T."/>
            <person name="Anike F."/>
            <person name="Vuek A."/>
            <person name="Anishchenko I.M."/>
            <person name="Voigt K."/>
            <person name="de Hoog G.S."/>
            <person name="Smith M.E."/>
            <person name="Heitman J."/>
            <person name="Vilgalys R."/>
            <person name="Stajich J.E."/>
        </authorList>
    </citation>
    <scope>NUCLEOTIDE SEQUENCE [LARGE SCALE GENOMIC DNA]</scope>
    <source>
        <strain evidence="2 3">LSU 92-RS-03</strain>
    </source>
</reference>
<feature type="compositionally biased region" description="Polar residues" evidence="1">
    <location>
        <begin position="148"/>
        <end position="168"/>
    </location>
</feature>
<dbReference type="EMBL" id="PJQM01000006">
    <property type="protein sequence ID" value="RCI07296.1"/>
    <property type="molecule type" value="Genomic_DNA"/>
</dbReference>
<accession>A0A367KYN8</accession>
<feature type="region of interest" description="Disordered" evidence="1">
    <location>
        <begin position="1"/>
        <end position="40"/>
    </location>
</feature>
<dbReference type="AlphaFoldDB" id="A0A367KYN8"/>
<evidence type="ECO:0000313" key="3">
    <source>
        <dbReference type="Proteomes" id="UP000253551"/>
    </source>
</evidence>
<organism evidence="2 3">
    <name type="scientific">Rhizopus stolonifer</name>
    <name type="common">Rhizopus nigricans</name>
    <dbReference type="NCBI Taxonomy" id="4846"/>
    <lineage>
        <taxon>Eukaryota</taxon>
        <taxon>Fungi</taxon>
        <taxon>Fungi incertae sedis</taxon>
        <taxon>Mucoromycota</taxon>
        <taxon>Mucoromycotina</taxon>
        <taxon>Mucoromycetes</taxon>
        <taxon>Mucorales</taxon>
        <taxon>Mucorineae</taxon>
        <taxon>Rhizopodaceae</taxon>
        <taxon>Rhizopus</taxon>
    </lineage>
</organism>
<evidence type="ECO:0000256" key="1">
    <source>
        <dbReference type="SAM" id="MobiDB-lite"/>
    </source>
</evidence>
<proteinExistence type="predicted"/>
<name>A0A367KYN8_RHIST</name>
<feature type="region of interest" description="Disordered" evidence="1">
    <location>
        <begin position="140"/>
        <end position="168"/>
    </location>
</feature>
<dbReference type="STRING" id="4846.A0A367KYN8"/>
<evidence type="ECO:0000313" key="2">
    <source>
        <dbReference type="EMBL" id="RCI07296.1"/>
    </source>
</evidence>
<dbReference type="OrthoDB" id="2288891at2759"/>
<feature type="compositionally biased region" description="Basic and acidic residues" evidence="1">
    <location>
        <begin position="19"/>
        <end position="30"/>
    </location>
</feature>
<protein>
    <submittedName>
        <fullName evidence="2">Uncharacterized protein</fullName>
    </submittedName>
</protein>
<dbReference type="Proteomes" id="UP000253551">
    <property type="component" value="Unassembled WGS sequence"/>
</dbReference>
<keyword evidence="3" id="KW-1185">Reference proteome</keyword>